<dbReference type="PANTHER" id="PTHR11851">
    <property type="entry name" value="METALLOPROTEASE"/>
    <property type="match status" value="1"/>
</dbReference>
<organism evidence="6 7">
    <name type="scientific">Winkia neuii subsp. anitrata</name>
    <dbReference type="NCBI Taxonomy" id="29318"/>
    <lineage>
        <taxon>Bacteria</taxon>
        <taxon>Bacillati</taxon>
        <taxon>Actinomycetota</taxon>
        <taxon>Actinomycetes</taxon>
        <taxon>Actinomycetales</taxon>
        <taxon>Actinomycetaceae</taxon>
        <taxon>Winkia</taxon>
    </lineage>
</organism>
<dbReference type="PROSITE" id="PS00143">
    <property type="entry name" value="INSULINASE"/>
    <property type="match status" value="1"/>
</dbReference>
<proteinExistence type="inferred from homology"/>
<dbReference type="Gene3D" id="3.30.830.10">
    <property type="entry name" value="Metalloenzyme, LuxS/M16 peptidase-like"/>
    <property type="match status" value="2"/>
</dbReference>
<gene>
    <name evidence="6" type="ORF">PIG85_06635</name>
</gene>
<dbReference type="GO" id="GO:0006508">
    <property type="term" value="P:proteolysis"/>
    <property type="evidence" value="ECO:0007669"/>
    <property type="project" value="InterPro"/>
</dbReference>
<dbReference type="GO" id="GO:0046872">
    <property type="term" value="F:metal ion binding"/>
    <property type="evidence" value="ECO:0007669"/>
    <property type="project" value="InterPro"/>
</dbReference>
<protein>
    <submittedName>
        <fullName evidence="6">Pitrilysin family protein</fullName>
    </submittedName>
</protein>
<dbReference type="InterPro" id="IPR050361">
    <property type="entry name" value="MPP/UQCRC_Complex"/>
</dbReference>
<feature type="region of interest" description="Disordered" evidence="3">
    <location>
        <begin position="238"/>
        <end position="258"/>
    </location>
</feature>
<evidence type="ECO:0000313" key="7">
    <source>
        <dbReference type="Proteomes" id="UP001211044"/>
    </source>
</evidence>
<sequence length="445" mass="48156">MDTGSFELPRVSCNQPGADLSIAEDGTLIRRTILPGGLRVITQNVPTSRSVSLGAWVEAGSRDEAEGHYGSTHYLEHLLFKGTENLTALDISSSFDRVGGESNAGTAKEYTTYYGRVLAADMPMALQIILDMVSRAKLDRADFEMERTVILDELAMAADDPTDLAHEKFAGAMFAGHELARPIGGTPQSVTATPLEAVREHYQQTYVPSGITIAAAGNVNHEQLCELVDDFRQSGAWADRSGEDEDAPRPARSVTEVRPTQEAQLHIERPIEQAHLLVGGRGYSISDERGYAATIASTILGSGMSSRLFQQVREKRGLAYSTFAFQSAYADAGYFGMYAGCQPGKVDEVRKVMLGELEDMAQGGVREEEIALALGQLRGGTALGMESASARMNRLGRAEIGRHRLDTYDYTMAKLEAVSAQQISTICRDLIEGARVEVVVGPKVG</sequence>
<accession>A0AB38XM97</accession>
<evidence type="ECO:0000259" key="4">
    <source>
        <dbReference type="Pfam" id="PF00675"/>
    </source>
</evidence>
<dbReference type="Pfam" id="PF05193">
    <property type="entry name" value="Peptidase_M16_C"/>
    <property type="match status" value="1"/>
</dbReference>
<dbReference type="Pfam" id="PF00675">
    <property type="entry name" value="Peptidase_M16"/>
    <property type="match status" value="1"/>
</dbReference>
<comment type="similarity">
    <text evidence="1 2">Belongs to the peptidase M16 family.</text>
</comment>
<dbReference type="SUPFAM" id="SSF63411">
    <property type="entry name" value="LuxS/MPP-like metallohydrolase"/>
    <property type="match status" value="2"/>
</dbReference>
<feature type="domain" description="Peptidase M16 N-terminal" evidence="4">
    <location>
        <begin position="39"/>
        <end position="186"/>
    </location>
</feature>
<dbReference type="RefSeq" id="WP_004804784.1">
    <property type="nucleotide sequence ID" value="NZ_CP116394.1"/>
</dbReference>
<evidence type="ECO:0000256" key="3">
    <source>
        <dbReference type="SAM" id="MobiDB-lite"/>
    </source>
</evidence>
<evidence type="ECO:0000313" key="6">
    <source>
        <dbReference type="EMBL" id="WCE45342.1"/>
    </source>
</evidence>
<reference evidence="6" key="1">
    <citation type="submission" date="2023-01" db="EMBL/GenBank/DDBJ databases">
        <title>Comparative Genomic Analysis of the Clinically-Derived Winkia Strain NY0527 Provides Evidence into the Taxonomic Reassignment of Winkia neuii and Characterizes Their Virulence Traits.</title>
        <authorList>
            <person name="Cai X."/>
            <person name="Peng Y."/>
            <person name="Li M."/>
            <person name="Qiu Y."/>
            <person name="Wang Y."/>
            <person name="Xu L."/>
            <person name="Hou Q."/>
        </authorList>
    </citation>
    <scope>NUCLEOTIDE SEQUENCE</scope>
    <source>
        <strain evidence="6">NY0527</strain>
    </source>
</reference>
<dbReference type="PANTHER" id="PTHR11851:SF49">
    <property type="entry name" value="MITOCHONDRIAL-PROCESSING PEPTIDASE SUBUNIT ALPHA"/>
    <property type="match status" value="1"/>
</dbReference>
<dbReference type="InterPro" id="IPR001431">
    <property type="entry name" value="Pept_M16_Zn_BS"/>
</dbReference>
<dbReference type="Proteomes" id="UP001211044">
    <property type="component" value="Chromosome"/>
</dbReference>
<feature type="domain" description="Peptidase M16 C-terminal" evidence="5">
    <location>
        <begin position="195"/>
        <end position="376"/>
    </location>
</feature>
<dbReference type="InterPro" id="IPR011765">
    <property type="entry name" value="Pept_M16_N"/>
</dbReference>
<dbReference type="GO" id="GO:0004222">
    <property type="term" value="F:metalloendopeptidase activity"/>
    <property type="evidence" value="ECO:0007669"/>
    <property type="project" value="InterPro"/>
</dbReference>
<dbReference type="KEGG" id="wne:PIG85_06635"/>
<dbReference type="InterPro" id="IPR011249">
    <property type="entry name" value="Metalloenz_LuxS/M16"/>
</dbReference>
<evidence type="ECO:0000256" key="2">
    <source>
        <dbReference type="RuleBase" id="RU004447"/>
    </source>
</evidence>
<evidence type="ECO:0000256" key="1">
    <source>
        <dbReference type="ARBA" id="ARBA00007261"/>
    </source>
</evidence>
<dbReference type="InterPro" id="IPR007863">
    <property type="entry name" value="Peptidase_M16_C"/>
</dbReference>
<name>A0AB38XM97_9ACTO</name>
<evidence type="ECO:0000259" key="5">
    <source>
        <dbReference type="Pfam" id="PF05193"/>
    </source>
</evidence>
<dbReference type="EMBL" id="CP116394">
    <property type="protein sequence ID" value="WCE45342.1"/>
    <property type="molecule type" value="Genomic_DNA"/>
</dbReference>
<dbReference type="AlphaFoldDB" id="A0AB38XM97"/>